<evidence type="ECO:0000256" key="7">
    <source>
        <dbReference type="ARBA" id="ARBA00023002"/>
    </source>
</evidence>
<dbReference type="InterPro" id="IPR036291">
    <property type="entry name" value="NAD(P)-bd_dom_sf"/>
</dbReference>
<dbReference type="OrthoDB" id="9806546at2"/>
<dbReference type="SUPFAM" id="SSF55347">
    <property type="entry name" value="Glyceraldehyde-3-phosphate dehydrogenase-like, C-terminal domain"/>
    <property type="match status" value="1"/>
</dbReference>
<feature type="binding site" evidence="13">
    <location>
        <position position="214"/>
    </location>
    <ligand>
        <name>NADPH</name>
        <dbReference type="ChEBI" id="CHEBI:57783"/>
    </ligand>
</feature>
<evidence type="ECO:0000256" key="1">
    <source>
        <dbReference type="ARBA" id="ARBA00001941"/>
    </source>
</evidence>
<dbReference type="GO" id="GO:0070402">
    <property type="term" value="F:NADPH binding"/>
    <property type="evidence" value="ECO:0007669"/>
    <property type="project" value="InterPro"/>
</dbReference>
<accession>A0A4R1JB01</accession>
<evidence type="ECO:0000256" key="4">
    <source>
        <dbReference type="ARBA" id="ARBA00012366"/>
    </source>
</evidence>
<feature type="binding site" evidence="13">
    <location>
        <position position="39"/>
    </location>
    <ligand>
        <name>NADPH</name>
        <dbReference type="ChEBI" id="CHEBI:57783"/>
    </ligand>
</feature>
<comment type="similarity">
    <text evidence="3 13">Belongs to the DXR family.</text>
</comment>
<dbReference type="InterPro" id="IPR013644">
    <property type="entry name" value="DXP_reductoisomerase_C"/>
</dbReference>
<comment type="function">
    <text evidence="11 13">Catalyzes the NADPH-dependent rearrangement and reduction of 1-deoxy-D-xylulose-5-phosphate (DXP) to 2-C-methyl-D-erythritol 4-phosphate (MEP).</text>
</comment>
<evidence type="ECO:0000256" key="9">
    <source>
        <dbReference type="ARBA" id="ARBA00023229"/>
    </source>
</evidence>
<dbReference type="GO" id="GO:0030604">
    <property type="term" value="F:1-deoxy-D-xylulose-5-phosphate reductoisomerase activity"/>
    <property type="evidence" value="ECO:0007669"/>
    <property type="project" value="UniProtKB-UniRule"/>
</dbReference>
<evidence type="ECO:0000256" key="8">
    <source>
        <dbReference type="ARBA" id="ARBA00023211"/>
    </source>
</evidence>
<dbReference type="NCBIfam" id="NF003938">
    <property type="entry name" value="PRK05447.1-1"/>
    <property type="match status" value="1"/>
</dbReference>
<dbReference type="NCBIfam" id="TIGR00243">
    <property type="entry name" value="Dxr"/>
    <property type="match status" value="1"/>
</dbReference>
<evidence type="ECO:0000256" key="5">
    <source>
        <dbReference type="ARBA" id="ARBA00022723"/>
    </source>
</evidence>
<keyword evidence="9 13" id="KW-0414">Isoprene biosynthesis</keyword>
<comment type="cofactor">
    <cofactor evidence="13">
        <name>Mg(2+)</name>
        <dbReference type="ChEBI" id="CHEBI:18420"/>
    </cofactor>
    <cofactor evidence="13">
        <name>Mn(2+)</name>
        <dbReference type="ChEBI" id="CHEBI:29035"/>
    </cofactor>
</comment>
<feature type="domain" description="1-deoxy-D-xylulose 5-phosphate reductoisomerase C-terminal" evidence="15">
    <location>
        <begin position="145"/>
        <end position="238"/>
    </location>
</feature>
<evidence type="ECO:0000259" key="14">
    <source>
        <dbReference type="Pfam" id="PF02670"/>
    </source>
</evidence>
<evidence type="ECO:0000256" key="10">
    <source>
        <dbReference type="ARBA" id="ARBA00048543"/>
    </source>
</evidence>
<feature type="binding site" evidence="13">
    <location>
        <position position="125"/>
    </location>
    <ligand>
        <name>NADPH</name>
        <dbReference type="ChEBI" id="CHEBI:57783"/>
    </ligand>
</feature>
<dbReference type="FunFam" id="1.10.1740.10:FF:000004">
    <property type="entry name" value="1-deoxy-D-xylulose 5-phosphate reductoisomerase"/>
    <property type="match status" value="1"/>
</dbReference>
<dbReference type="Gene3D" id="1.10.1740.10">
    <property type="match status" value="1"/>
</dbReference>
<organism evidence="17 18">
    <name type="scientific">Celerinatantimonas diazotrophica</name>
    <dbReference type="NCBI Taxonomy" id="412034"/>
    <lineage>
        <taxon>Bacteria</taxon>
        <taxon>Pseudomonadati</taxon>
        <taxon>Pseudomonadota</taxon>
        <taxon>Gammaproteobacteria</taxon>
        <taxon>Celerinatantimonadaceae</taxon>
        <taxon>Celerinatantimonas</taxon>
    </lineage>
</organism>
<evidence type="ECO:0000256" key="2">
    <source>
        <dbReference type="ARBA" id="ARBA00005094"/>
    </source>
</evidence>
<evidence type="ECO:0000256" key="12">
    <source>
        <dbReference type="ARBA" id="ARBA00071224"/>
    </source>
</evidence>
<feature type="binding site" evidence="13">
    <location>
        <position position="185"/>
    </location>
    <ligand>
        <name>1-deoxy-D-xylulose 5-phosphate</name>
        <dbReference type="ChEBI" id="CHEBI:57792"/>
    </ligand>
</feature>
<feature type="binding site" evidence="13">
    <location>
        <position position="226"/>
    </location>
    <ligand>
        <name>1-deoxy-D-xylulose 5-phosphate</name>
        <dbReference type="ChEBI" id="CHEBI:57792"/>
    </ligand>
</feature>
<keyword evidence="18" id="KW-1185">Reference proteome</keyword>
<protein>
    <recommendedName>
        <fullName evidence="12 13">1-deoxy-D-xylulose 5-phosphate reductoisomerase</fullName>
        <shortName evidence="13">DXP reductoisomerase</shortName>
        <ecNumber evidence="4 13">1.1.1.267</ecNumber>
    </recommendedName>
    <alternativeName>
        <fullName evidence="13">1-deoxyxylulose-5-phosphate reductoisomerase</fullName>
    </alternativeName>
    <alternativeName>
        <fullName evidence="13">2-C-methyl-D-erythritol 4-phosphate synthase</fullName>
    </alternativeName>
</protein>
<comment type="pathway">
    <text evidence="2 13">Isoprenoid biosynthesis; isopentenyl diphosphate biosynthesis via DXP pathway; isopentenyl diphosphate from 1-deoxy-D-xylulose 5-phosphate: step 1/6.</text>
</comment>
<dbReference type="Pfam" id="PF02670">
    <property type="entry name" value="DXP_reductoisom"/>
    <property type="match status" value="1"/>
</dbReference>
<comment type="caution">
    <text evidence="13">Lacks conserved residue(s) required for the propagation of feature annotation.</text>
</comment>
<feature type="binding site" evidence="13">
    <location>
        <position position="40"/>
    </location>
    <ligand>
        <name>NADPH</name>
        <dbReference type="ChEBI" id="CHEBI:57783"/>
    </ligand>
</feature>
<dbReference type="GO" id="GO:0016853">
    <property type="term" value="F:isomerase activity"/>
    <property type="evidence" value="ECO:0007669"/>
    <property type="project" value="UniProtKB-KW"/>
</dbReference>
<evidence type="ECO:0000313" key="17">
    <source>
        <dbReference type="EMBL" id="TCK47289.1"/>
    </source>
</evidence>
<feature type="domain" description="1-deoxy-D-xylulose 5-phosphate reductoisomerase N-terminal" evidence="14">
    <location>
        <begin position="6"/>
        <end position="131"/>
    </location>
</feature>
<evidence type="ECO:0000259" key="16">
    <source>
        <dbReference type="Pfam" id="PF13288"/>
    </source>
</evidence>
<dbReference type="Pfam" id="PF13288">
    <property type="entry name" value="DXPR_C"/>
    <property type="match status" value="1"/>
</dbReference>
<dbReference type="HAMAP" id="MF_00183">
    <property type="entry name" value="DXP_reductoisom"/>
    <property type="match status" value="1"/>
</dbReference>
<evidence type="ECO:0000256" key="11">
    <source>
        <dbReference type="ARBA" id="ARBA00054845"/>
    </source>
</evidence>
<feature type="binding site" evidence="13">
    <location>
        <position position="124"/>
    </location>
    <ligand>
        <name>1-deoxy-D-xylulose 5-phosphate</name>
        <dbReference type="ChEBI" id="CHEBI:57792"/>
    </ligand>
</feature>
<dbReference type="Pfam" id="PF08436">
    <property type="entry name" value="DXP_redisom_C"/>
    <property type="match status" value="1"/>
</dbReference>
<feature type="binding site" evidence="13">
    <location>
        <position position="208"/>
    </location>
    <ligand>
        <name>1-deoxy-D-xylulose 5-phosphate</name>
        <dbReference type="ChEBI" id="CHEBI:57792"/>
    </ligand>
</feature>
<keyword evidence="7 13" id="KW-0560">Oxidoreductase</keyword>
<dbReference type="RefSeq" id="WP_131913742.1">
    <property type="nucleotide sequence ID" value="NZ_OU594967.1"/>
</dbReference>
<comment type="caution">
    <text evidence="17">The sequence shown here is derived from an EMBL/GenBank/DDBJ whole genome shotgun (WGS) entry which is preliminary data.</text>
</comment>
<dbReference type="PANTHER" id="PTHR30525">
    <property type="entry name" value="1-DEOXY-D-XYLULOSE 5-PHOSPHATE REDUCTOISOMERASE"/>
    <property type="match status" value="1"/>
</dbReference>
<name>A0A4R1JB01_9GAMM</name>
<dbReference type="EMBL" id="SMGD01000015">
    <property type="protein sequence ID" value="TCK47289.1"/>
    <property type="molecule type" value="Genomic_DNA"/>
</dbReference>
<dbReference type="AlphaFoldDB" id="A0A4R1JB01"/>
<feature type="binding site" evidence="13">
    <location>
        <position position="15"/>
    </location>
    <ligand>
        <name>NADPH</name>
        <dbReference type="ChEBI" id="CHEBI:57783"/>
    </ligand>
</feature>
<evidence type="ECO:0000256" key="6">
    <source>
        <dbReference type="ARBA" id="ARBA00022857"/>
    </source>
</evidence>
<dbReference type="PANTHER" id="PTHR30525:SF0">
    <property type="entry name" value="1-DEOXY-D-XYLULOSE 5-PHOSPHATE REDUCTOISOMERASE, CHLOROPLASTIC"/>
    <property type="match status" value="1"/>
</dbReference>
<reference evidence="17 18" key="1">
    <citation type="submission" date="2019-03" db="EMBL/GenBank/DDBJ databases">
        <title>Genomic Encyclopedia of Type Strains, Phase IV (KMG-IV): sequencing the most valuable type-strain genomes for metagenomic binning, comparative biology and taxonomic classification.</title>
        <authorList>
            <person name="Goeker M."/>
        </authorList>
    </citation>
    <scope>NUCLEOTIDE SEQUENCE [LARGE SCALE GENOMIC DNA]</scope>
    <source>
        <strain evidence="17 18">DSM 18577</strain>
    </source>
</reference>
<keyword evidence="13" id="KW-0460">Magnesium</keyword>
<dbReference type="EC" id="1.1.1.267" evidence="4 13"/>
<feature type="domain" description="DXP reductoisomerase C-terminal" evidence="16">
    <location>
        <begin position="270"/>
        <end position="387"/>
    </location>
</feature>
<dbReference type="InterPro" id="IPR003821">
    <property type="entry name" value="DXP_reductoisomerase"/>
</dbReference>
<feature type="binding site" evidence="13">
    <location>
        <position position="12"/>
    </location>
    <ligand>
        <name>NADPH</name>
        <dbReference type="ChEBI" id="CHEBI:57783"/>
    </ligand>
</feature>
<comment type="catalytic activity">
    <reaction evidence="10">
        <text>2-C-methyl-D-erythritol 4-phosphate + NADP(+) = 1-deoxy-D-xylulose 5-phosphate + NADPH + H(+)</text>
        <dbReference type="Rhea" id="RHEA:13717"/>
        <dbReference type="ChEBI" id="CHEBI:15378"/>
        <dbReference type="ChEBI" id="CHEBI:57783"/>
        <dbReference type="ChEBI" id="CHEBI:57792"/>
        <dbReference type="ChEBI" id="CHEBI:58262"/>
        <dbReference type="ChEBI" id="CHEBI:58349"/>
        <dbReference type="EC" id="1.1.1.267"/>
    </reaction>
    <physiologicalReaction direction="right-to-left" evidence="10">
        <dbReference type="Rhea" id="RHEA:13719"/>
    </physiologicalReaction>
</comment>
<keyword evidence="5 13" id="KW-0479">Metal-binding</keyword>
<feature type="binding site" evidence="13">
    <location>
        <position position="14"/>
    </location>
    <ligand>
        <name>NADPH</name>
        <dbReference type="ChEBI" id="CHEBI:57783"/>
    </ligand>
</feature>
<dbReference type="InterPro" id="IPR036169">
    <property type="entry name" value="DXPR_C_sf"/>
</dbReference>
<feature type="binding site" evidence="13">
    <location>
        <position position="13"/>
    </location>
    <ligand>
        <name>NADPH</name>
        <dbReference type="ChEBI" id="CHEBI:57783"/>
    </ligand>
</feature>
<feature type="binding site" evidence="13">
    <location>
        <position position="151"/>
    </location>
    <ligand>
        <name>Mn(2+)</name>
        <dbReference type="ChEBI" id="CHEBI:29035"/>
    </ligand>
</feature>
<dbReference type="FunFam" id="3.40.50.720:FF:000045">
    <property type="entry name" value="1-deoxy-D-xylulose 5-phosphate reductoisomerase"/>
    <property type="match status" value="1"/>
</dbReference>
<dbReference type="GO" id="GO:0030145">
    <property type="term" value="F:manganese ion binding"/>
    <property type="evidence" value="ECO:0007669"/>
    <property type="project" value="TreeGrafter"/>
</dbReference>
<dbReference type="UniPathway" id="UPA00056">
    <property type="reaction ID" value="UER00092"/>
</dbReference>
<dbReference type="InterPro" id="IPR026877">
    <property type="entry name" value="DXPR_C"/>
</dbReference>
<feature type="binding site" evidence="13">
    <location>
        <position position="221"/>
    </location>
    <ligand>
        <name>1-deoxy-D-xylulose 5-phosphate</name>
        <dbReference type="ChEBI" id="CHEBI:57792"/>
    </ligand>
</feature>
<feature type="binding site" evidence="13">
    <location>
        <position position="227"/>
    </location>
    <ligand>
        <name>1-deoxy-D-xylulose 5-phosphate</name>
        <dbReference type="ChEBI" id="CHEBI:57792"/>
    </ligand>
</feature>
<dbReference type="Gene3D" id="3.40.50.720">
    <property type="entry name" value="NAD(P)-binding Rossmann-like Domain"/>
    <property type="match status" value="1"/>
</dbReference>
<feature type="binding site" evidence="13">
    <location>
        <position position="149"/>
    </location>
    <ligand>
        <name>Mn(2+)</name>
        <dbReference type="ChEBI" id="CHEBI:29035"/>
    </ligand>
</feature>
<dbReference type="SUPFAM" id="SSF51735">
    <property type="entry name" value="NAD(P)-binding Rossmann-fold domains"/>
    <property type="match status" value="1"/>
</dbReference>
<evidence type="ECO:0000256" key="13">
    <source>
        <dbReference type="HAMAP-Rule" id="MF_00183"/>
    </source>
</evidence>
<proteinExistence type="inferred from homology"/>
<keyword evidence="8 13" id="KW-0464">Manganese</keyword>
<keyword evidence="17" id="KW-0413">Isomerase</keyword>
<dbReference type="PIRSF" id="PIRSF006205">
    <property type="entry name" value="Dxp_reductismrs"/>
    <property type="match status" value="1"/>
</dbReference>
<evidence type="ECO:0000313" key="18">
    <source>
        <dbReference type="Proteomes" id="UP000295565"/>
    </source>
</evidence>
<feature type="binding site" evidence="13">
    <location>
        <position position="150"/>
    </location>
    <ligand>
        <name>1-deoxy-D-xylulose 5-phosphate</name>
        <dbReference type="ChEBI" id="CHEBI:57792"/>
    </ligand>
</feature>
<feature type="binding site" evidence="13">
    <location>
        <position position="151"/>
    </location>
    <ligand>
        <name>1-deoxy-D-xylulose 5-phosphate</name>
        <dbReference type="ChEBI" id="CHEBI:57792"/>
    </ligand>
</feature>
<dbReference type="GO" id="GO:0051484">
    <property type="term" value="P:isopentenyl diphosphate biosynthetic process, methylerythritol 4-phosphate pathway involved in terpenoid biosynthetic process"/>
    <property type="evidence" value="ECO:0007669"/>
    <property type="project" value="UniProtKB-ARBA"/>
</dbReference>
<evidence type="ECO:0000256" key="3">
    <source>
        <dbReference type="ARBA" id="ARBA00006825"/>
    </source>
</evidence>
<feature type="binding site" evidence="13">
    <location>
        <position position="230"/>
    </location>
    <ligand>
        <name>1-deoxy-D-xylulose 5-phosphate</name>
        <dbReference type="ChEBI" id="CHEBI:57792"/>
    </ligand>
</feature>
<sequence>MNARRLVILGATGSIGRSTLKVVRENPSLYQIHCLTGHRNSARMAELIDEFKPRYVVMSDLSAARELKHQVNGVCDVLDSSEALIQAASDPDADIVMAAIVGGAGLRPTLAAVRSGKTVLLANKEALVMTGLLLMQEAKQSGAKILPVDSEHNAMFQCLPKQVQTNLGFCDLRANGVSKLLLTGSGGPFRTLALDKLEDVSVAQAIHHPNWSMGAKISVDSATMMNKGLEYIEAKRLYHAARCELEVIIHPQSVIHSMIQYCDGSVLAQLGEPDMATPIACAMAYPQRISSGVEPLDFLALKELTFAAPDYQRYPCLKLAIDACYQSQFATTALNAANEVAVQAFLKGQIKFTDIAGVVESCLAQLDEQNRQLELDDLLALDGQIRQVAVQYVRNRC</sequence>
<evidence type="ECO:0000259" key="15">
    <source>
        <dbReference type="Pfam" id="PF08436"/>
    </source>
</evidence>
<feature type="binding site" evidence="13">
    <location>
        <position position="123"/>
    </location>
    <ligand>
        <name>NADPH</name>
        <dbReference type="ChEBI" id="CHEBI:57783"/>
    </ligand>
</feature>
<keyword evidence="6 13" id="KW-0521">NADP</keyword>
<gene>
    <name evidence="13" type="primary">dxr</name>
    <name evidence="17" type="ORF">EV690_2999</name>
</gene>
<dbReference type="SUPFAM" id="SSF69055">
    <property type="entry name" value="1-deoxy-D-xylulose-5-phosphate reductoisomerase, C-terminal domain"/>
    <property type="match status" value="1"/>
</dbReference>
<comment type="cofactor">
    <cofactor evidence="1">
        <name>Co(2+)</name>
        <dbReference type="ChEBI" id="CHEBI:48828"/>
    </cofactor>
</comment>
<dbReference type="InterPro" id="IPR013512">
    <property type="entry name" value="DXP_reductoisomerase_N"/>
</dbReference>
<dbReference type="Proteomes" id="UP000295565">
    <property type="component" value="Unassembled WGS sequence"/>
</dbReference>
<feature type="binding site" evidence="13">
    <location>
        <position position="230"/>
    </location>
    <ligand>
        <name>Mn(2+)</name>
        <dbReference type="ChEBI" id="CHEBI:29035"/>
    </ligand>
</feature>